<protein>
    <submittedName>
        <fullName evidence="1">Uncharacterized protein</fullName>
    </submittedName>
</protein>
<dbReference type="EMBL" id="JANDJP010000021">
    <property type="protein sequence ID" value="MDF9914877.1"/>
    <property type="molecule type" value="Genomic_DNA"/>
</dbReference>
<evidence type="ECO:0000313" key="1">
    <source>
        <dbReference type="EMBL" id="MDF9914877.1"/>
    </source>
</evidence>
<dbReference type="RefSeq" id="WP_178943174.1">
    <property type="nucleotide sequence ID" value="NZ_JAIWJG010000018.1"/>
</dbReference>
<keyword evidence="2" id="KW-1185">Reference proteome</keyword>
<name>A0ABT6DF73_9LACO</name>
<evidence type="ECO:0000313" key="2">
    <source>
        <dbReference type="Proteomes" id="UP001152867"/>
    </source>
</evidence>
<proteinExistence type="predicted"/>
<comment type="caution">
    <text evidence="1">The sequence shown here is derived from an EMBL/GenBank/DDBJ whole genome shotgun (WGS) entry which is preliminary data.</text>
</comment>
<accession>A0ABT6DF73</accession>
<gene>
    <name evidence="1" type="ORF">NNA32_11565</name>
</gene>
<sequence length="60" mass="6650">MSETEARRYAKLIHANDSTHGIDELVTLLSQHDESFAKNVLAVSQGVASREAEELSYEMA</sequence>
<dbReference type="Proteomes" id="UP001152867">
    <property type="component" value="Unassembled WGS sequence"/>
</dbReference>
<reference evidence="1" key="1">
    <citation type="submission" date="2022-06" db="EMBL/GenBank/DDBJ databases">
        <title>Antifungal cultures and metabolites of lactic acid bacteria for use in dairy fermentations.</title>
        <authorList>
            <person name="Zhao Z."/>
            <person name="Gaenzle M."/>
        </authorList>
    </citation>
    <scope>NUCLEOTIDE SEQUENCE</scope>
    <source>
        <strain evidence="1">FUA3126</strain>
    </source>
</reference>
<organism evidence="1 2">
    <name type="scientific">Furfurilactobacillus milii</name>
    <dbReference type="NCBI Taxonomy" id="2888272"/>
    <lineage>
        <taxon>Bacteria</taxon>
        <taxon>Bacillati</taxon>
        <taxon>Bacillota</taxon>
        <taxon>Bacilli</taxon>
        <taxon>Lactobacillales</taxon>
        <taxon>Lactobacillaceae</taxon>
        <taxon>Furfurilactobacillus</taxon>
    </lineage>
</organism>